<dbReference type="Gene3D" id="3.40.50.10600">
    <property type="entry name" value="SpoIIaa-like domains"/>
    <property type="match status" value="1"/>
</dbReference>
<reference evidence="2" key="1">
    <citation type="journal article" date="2015" name="MBio">
        <title>Genome-resolved metagenomic analysis reveals roles for candidate phyla and other microbial community members in biogeochemical transformations in oil reservoirs.</title>
        <authorList>
            <person name="Hu P."/>
            <person name="Tom L."/>
            <person name="Singh A."/>
            <person name="Thomas B.C."/>
            <person name="Baker B.J."/>
            <person name="Piceno Y.M."/>
            <person name="Andersen G.L."/>
            <person name="Banfield J.F."/>
        </authorList>
    </citation>
    <scope>NUCLEOTIDE SEQUENCE [LARGE SCALE GENOMIC DNA]</scope>
    <source>
        <strain evidence="2">56_747</strain>
    </source>
</reference>
<evidence type="ECO:0000313" key="1">
    <source>
        <dbReference type="EMBL" id="KUK44891.1"/>
    </source>
</evidence>
<gene>
    <name evidence="1" type="ORF">XD72_0717</name>
    <name evidence="2" type="ORF">XE07_0404</name>
</gene>
<evidence type="ECO:0000313" key="3">
    <source>
        <dbReference type="Proteomes" id="UP000053961"/>
    </source>
</evidence>
<dbReference type="SUPFAM" id="SSF52091">
    <property type="entry name" value="SpoIIaa-like"/>
    <property type="match status" value="1"/>
</dbReference>
<dbReference type="PATRIC" id="fig|301375.6.peg.314"/>
<dbReference type="InterPro" id="IPR038396">
    <property type="entry name" value="SpoIIAA-like_sf"/>
</dbReference>
<accession>A0A101IL99</accession>
<protein>
    <submittedName>
        <fullName evidence="2">UspA domain-containing protein</fullName>
    </submittedName>
</protein>
<evidence type="ECO:0000313" key="4">
    <source>
        <dbReference type="Proteomes" id="UP000057043"/>
    </source>
</evidence>
<comment type="caution">
    <text evidence="2">The sequence shown here is derived from an EMBL/GenBank/DDBJ whole genome shotgun (WGS) entry which is preliminary data.</text>
</comment>
<dbReference type="InterPro" id="IPR021866">
    <property type="entry name" value="SpoIIAA-like"/>
</dbReference>
<name>A0A101IL99_9EURY</name>
<dbReference type="InterPro" id="IPR036513">
    <property type="entry name" value="STAS_dom_sf"/>
</dbReference>
<sequence>MQVKNFGGWTAGGAWEDLNNWPMLRQLDKMAFVSDDSWDEVLTWMFEAFAGLTGMNARFFREEWLEDAWKWVLEAP</sequence>
<dbReference type="AlphaFoldDB" id="A0A101IL99"/>
<organism evidence="2 3">
    <name type="scientific">Methanothrix harundinacea</name>
    <dbReference type="NCBI Taxonomy" id="301375"/>
    <lineage>
        <taxon>Archaea</taxon>
        <taxon>Methanobacteriati</taxon>
        <taxon>Methanobacteriota</taxon>
        <taxon>Stenosarchaea group</taxon>
        <taxon>Methanomicrobia</taxon>
        <taxon>Methanotrichales</taxon>
        <taxon>Methanotrichaceae</taxon>
        <taxon>Methanothrix</taxon>
    </lineage>
</organism>
<dbReference type="Proteomes" id="UP000057043">
    <property type="component" value="Unassembled WGS sequence"/>
</dbReference>
<proteinExistence type="predicted"/>
<dbReference type="Proteomes" id="UP000053961">
    <property type="component" value="Unassembled WGS sequence"/>
</dbReference>
<evidence type="ECO:0000313" key="2">
    <source>
        <dbReference type="EMBL" id="KUK97249.1"/>
    </source>
</evidence>
<reference evidence="3 4" key="2">
    <citation type="journal article" date="2015" name="MBio">
        <title>Genome-Resolved Metagenomic Analysis Reveals Roles for Candidate Phyla and Other Microbial Community Members in Biogeochemical Transformations in Oil Reservoirs.</title>
        <authorList>
            <person name="Hu P."/>
            <person name="Tom L."/>
            <person name="Singh A."/>
            <person name="Thomas B.C."/>
            <person name="Baker B.J."/>
            <person name="Piceno Y.M."/>
            <person name="Andersen G.L."/>
            <person name="Banfield J.F."/>
        </authorList>
    </citation>
    <scope>NUCLEOTIDE SEQUENCE [LARGE SCALE GENOMIC DNA]</scope>
    <source>
        <strain evidence="1">57_489</strain>
    </source>
</reference>
<dbReference type="Pfam" id="PF11964">
    <property type="entry name" value="SpoIIAA-like"/>
    <property type="match status" value="1"/>
</dbReference>
<dbReference type="EMBL" id="LGFT01000012">
    <property type="protein sequence ID" value="KUK44891.1"/>
    <property type="molecule type" value="Genomic_DNA"/>
</dbReference>
<dbReference type="EMBL" id="LGHB01000003">
    <property type="protein sequence ID" value="KUK97249.1"/>
    <property type="molecule type" value="Genomic_DNA"/>
</dbReference>